<sequence>QSQKDKDKDEGPAAGSEQGFKKRKTSKDAEPTTGPKSKDSTCGSSKGTKSQADSSGNNVQSEVPYFKVADTDMLQAQGGDPGNDEPRKESSSKRD</sequence>
<evidence type="ECO:0000256" key="1">
    <source>
        <dbReference type="SAM" id="MobiDB-lite"/>
    </source>
</evidence>
<feature type="region of interest" description="Disordered" evidence="1">
    <location>
        <begin position="1"/>
        <end position="95"/>
    </location>
</feature>
<feature type="compositionally biased region" description="Polar residues" evidence="1">
    <location>
        <begin position="40"/>
        <end position="61"/>
    </location>
</feature>
<protein>
    <submittedName>
        <fullName evidence="2">Uncharacterized protein</fullName>
    </submittedName>
</protein>
<feature type="compositionally biased region" description="Basic and acidic residues" evidence="1">
    <location>
        <begin position="84"/>
        <end position="95"/>
    </location>
</feature>
<comment type="caution">
    <text evidence="2">The sequence shown here is derived from an EMBL/GenBank/DDBJ whole genome shotgun (WGS) entry which is preliminary data.</text>
</comment>
<accession>A0A699UWP5</accession>
<proteinExistence type="predicted"/>
<dbReference type="AlphaFoldDB" id="A0A699UWP5"/>
<gene>
    <name evidence="2" type="ORF">Tci_897568</name>
</gene>
<evidence type="ECO:0000313" key="2">
    <source>
        <dbReference type="EMBL" id="GFD25599.1"/>
    </source>
</evidence>
<dbReference type="EMBL" id="BKCJ011361953">
    <property type="protein sequence ID" value="GFD25599.1"/>
    <property type="molecule type" value="Genomic_DNA"/>
</dbReference>
<reference evidence="2" key="1">
    <citation type="journal article" date="2019" name="Sci. Rep.">
        <title>Draft genome of Tanacetum cinerariifolium, the natural source of mosquito coil.</title>
        <authorList>
            <person name="Yamashiro T."/>
            <person name="Shiraishi A."/>
            <person name="Satake H."/>
            <person name="Nakayama K."/>
        </authorList>
    </citation>
    <scope>NUCLEOTIDE SEQUENCE</scope>
</reference>
<name>A0A699UWP5_TANCI</name>
<feature type="compositionally biased region" description="Basic and acidic residues" evidence="1">
    <location>
        <begin position="1"/>
        <end position="11"/>
    </location>
</feature>
<feature type="non-terminal residue" evidence="2">
    <location>
        <position position="1"/>
    </location>
</feature>
<organism evidence="2">
    <name type="scientific">Tanacetum cinerariifolium</name>
    <name type="common">Dalmatian daisy</name>
    <name type="synonym">Chrysanthemum cinerariifolium</name>
    <dbReference type="NCBI Taxonomy" id="118510"/>
    <lineage>
        <taxon>Eukaryota</taxon>
        <taxon>Viridiplantae</taxon>
        <taxon>Streptophyta</taxon>
        <taxon>Embryophyta</taxon>
        <taxon>Tracheophyta</taxon>
        <taxon>Spermatophyta</taxon>
        <taxon>Magnoliopsida</taxon>
        <taxon>eudicotyledons</taxon>
        <taxon>Gunneridae</taxon>
        <taxon>Pentapetalae</taxon>
        <taxon>asterids</taxon>
        <taxon>campanulids</taxon>
        <taxon>Asterales</taxon>
        <taxon>Asteraceae</taxon>
        <taxon>Asteroideae</taxon>
        <taxon>Anthemideae</taxon>
        <taxon>Anthemidinae</taxon>
        <taxon>Tanacetum</taxon>
    </lineage>
</organism>